<evidence type="ECO:0000313" key="1">
    <source>
        <dbReference type="EMBL" id="OCT51668.1"/>
    </source>
</evidence>
<gene>
    <name evidence="1" type="ORF">CLCR_09319</name>
</gene>
<comment type="caution">
    <text evidence="1">The sequence shown here is derived from an EMBL/GenBank/DDBJ whole genome shotgun (WGS) entry which is preliminary data.</text>
</comment>
<dbReference type="VEuPathDB" id="FungiDB:CLCR_09319"/>
<sequence>MIVMELAAAFHNLRYAGDELHFGLPMNCSWLRRHCEDCGSPQDQLYHGNFATTSEAPTTNSGALTSSTIQRSSGLDLESYAGCWRDFLQEAGPLRPATALLRTSA</sequence>
<organism evidence="1 2">
    <name type="scientific">Cladophialophora carrionii</name>
    <dbReference type="NCBI Taxonomy" id="86049"/>
    <lineage>
        <taxon>Eukaryota</taxon>
        <taxon>Fungi</taxon>
        <taxon>Dikarya</taxon>
        <taxon>Ascomycota</taxon>
        <taxon>Pezizomycotina</taxon>
        <taxon>Eurotiomycetes</taxon>
        <taxon>Chaetothyriomycetidae</taxon>
        <taxon>Chaetothyriales</taxon>
        <taxon>Herpotrichiellaceae</taxon>
        <taxon>Cladophialophora</taxon>
    </lineage>
</organism>
<dbReference type="AlphaFoldDB" id="A0A1C1CT35"/>
<keyword evidence="2" id="KW-1185">Reference proteome</keyword>
<reference evidence="2" key="1">
    <citation type="submission" date="2015-07" db="EMBL/GenBank/DDBJ databases">
        <authorList>
            <person name="Teixeira M.M."/>
            <person name="Souza R.C."/>
            <person name="Almeida L.G."/>
            <person name="Vicente V.A."/>
            <person name="de Hoog S."/>
            <person name="Bocca A.L."/>
            <person name="de Almeida S.R."/>
            <person name="Vasconcelos A.T."/>
            <person name="Felipe M.S."/>
        </authorList>
    </citation>
    <scope>NUCLEOTIDE SEQUENCE [LARGE SCALE GENOMIC DNA]</scope>
    <source>
        <strain evidence="2">KSF</strain>
    </source>
</reference>
<protein>
    <submittedName>
        <fullName evidence="1">Uncharacterized protein</fullName>
    </submittedName>
</protein>
<accession>A0A1C1CT35</accession>
<dbReference type="EMBL" id="LGRB01000009">
    <property type="protein sequence ID" value="OCT51668.1"/>
    <property type="molecule type" value="Genomic_DNA"/>
</dbReference>
<dbReference type="Proteomes" id="UP000094526">
    <property type="component" value="Unassembled WGS sequence"/>
</dbReference>
<evidence type="ECO:0000313" key="2">
    <source>
        <dbReference type="Proteomes" id="UP000094526"/>
    </source>
</evidence>
<name>A0A1C1CT35_9EURO</name>
<proteinExistence type="predicted"/>